<evidence type="ECO:0000313" key="5">
    <source>
        <dbReference type="Proteomes" id="UP000518752"/>
    </source>
</evidence>
<dbReference type="Gene3D" id="3.30.360.10">
    <property type="entry name" value="Dihydrodipicolinate Reductase, domain 2"/>
    <property type="match status" value="1"/>
</dbReference>
<dbReference type="InterPro" id="IPR055170">
    <property type="entry name" value="GFO_IDH_MocA-like_dom"/>
</dbReference>
<sequence>MAKSTISGIAILGAGLFVLEGRFHLYPLLLNIHPCLAHLPALAELGPASPALKAVYSRSETSASQVAQKAVEILGLSETPDIYFDSSNRDLEALLSRSDVEAVIIALPITVQPEIILKCLSAGKHVLSEKPLAPDVAQGIKLIQDAEPICKDRSLVWRVAENFEAEPIYRTARDAIRAGKIGDVVFFKASVFNYLDKTSKWYKTPWRTVPDYQGGFLLDGGVHTIAALRTILPHSFTQLSGFASLNKEYLAPHDTIHSVIKAGSHYHGIVEMTFASPTKSTPVSDNIVVTGTDGWLACNRSSDGFKVVIKSRVREEGKPEDEQKYEEKEEAATFPSKGVETELVAFFGKIENKSEALDIGSPKNALTDVAFIQAALNSQGNLIDLDNLVQAL</sequence>
<dbReference type="SUPFAM" id="SSF55347">
    <property type="entry name" value="Glyceraldehyde-3-phosphate dehydrogenase-like, C-terminal domain"/>
    <property type="match status" value="1"/>
</dbReference>
<dbReference type="AlphaFoldDB" id="A0A8H5HWX8"/>
<dbReference type="GO" id="GO:0016491">
    <property type="term" value="F:oxidoreductase activity"/>
    <property type="evidence" value="ECO:0007669"/>
    <property type="project" value="TreeGrafter"/>
</dbReference>
<dbReference type="InterPro" id="IPR036291">
    <property type="entry name" value="NAD(P)-bd_dom_sf"/>
</dbReference>
<dbReference type="EMBL" id="JAACJN010000014">
    <property type="protein sequence ID" value="KAF5390675.1"/>
    <property type="molecule type" value="Genomic_DNA"/>
</dbReference>
<dbReference type="Gene3D" id="3.40.50.720">
    <property type="entry name" value="NAD(P)-binding Rossmann-like Domain"/>
    <property type="match status" value="1"/>
</dbReference>
<name>A0A8H5HWX8_9AGAR</name>
<gene>
    <name evidence="4" type="ORF">D9757_002569</name>
</gene>
<comment type="similarity">
    <text evidence="1">Belongs to the Gfo/Idh/MocA family.</text>
</comment>
<evidence type="ECO:0000259" key="3">
    <source>
        <dbReference type="Pfam" id="PF22725"/>
    </source>
</evidence>
<dbReference type="Pfam" id="PF22725">
    <property type="entry name" value="GFO_IDH_MocA_C3"/>
    <property type="match status" value="1"/>
</dbReference>
<dbReference type="OrthoDB" id="64915at2759"/>
<comment type="caution">
    <text evidence="4">The sequence shown here is derived from an EMBL/GenBank/DDBJ whole genome shotgun (WGS) entry which is preliminary data.</text>
</comment>
<feature type="domain" description="GFO/IDH/MocA-like oxidoreductase" evidence="3">
    <location>
        <begin position="169"/>
        <end position="296"/>
    </location>
</feature>
<dbReference type="Pfam" id="PF01408">
    <property type="entry name" value="GFO_IDH_MocA"/>
    <property type="match status" value="1"/>
</dbReference>
<feature type="domain" description="Gfo/Idh/MocA-like oxidoreductase N-terminal" evidence="2">
    <location>
        <begin position="9"/>
        <end position="146"/>
    </location>
</feature>
<dbReference type="PANTHER" id="PTHR42840:SF5">
    <property type="entry name" value="NAD(P)-BINDING ROSSMANN-FOLD SUPERFAMILY PROTEIN"/>
    <property type="match status" value="1"/>
</dbReference>
<keyword evidence="5" id="KW-1185">Reference proteome</keyword>
<evidence type="ECO:0000256" key="1">
    <source>
        <dbReference type="ARBA" id="ARBA00010928"/>
    </source>
</evidence>
<proteinExistence type="inferred from homology"/>
<evidence type="ECO:0008006" key="6">
    <source>
        <dbReference type="Google" id="ProtNLM"/>
    </source>
</evidence>
<dbReference type="GO" id="GO:0005737">
    <property type="term" value="C:cytoplasm"/>
    <property type="evidence" value="ECO:0007669"/>
    <property type="project" value="TreeGrafter"/>
</dbReference>
<protein>
    <recommendedName>
        <fullName evidence="6">Oxidoreductase</fullName>
    </recommendedName>
</protein>
<accession>A0A8H5HWX8</accession>
<dbReference type="PANTHER" id="PTHR42840">
    <property type="entry name" value="NAD(P)-BINDING ROSSMANN-FOLD SUPERFAMILY PROTEIN-RELATED"/>
    <property type="match status" value="1"/>
</dbReference>
<evidence type="ECO:0000313" key="4">
    <source>
        <dbReference type="EMBL" id="KAF5390675.1"/>
    </source>
</evidence>
<dbReference type="GO" id="GO:0000166">
    <property type="term" value="F:nucleotide binding"/>
    <property type="evidence" value="ECO:0007669"/>
    <property type="project" value="InterPro"/>
</dbReference>
<organism evidence="4 5">
    <name type="scientific">Collybiopsis confluens</name>
    <dbReference type="NCBI Taxonomy" id="2823264"/>
    <lineage>
        <taxon>Eukaryota</taxon>
        <taxon>Fungi</taxon>
        <taxon>Dikarya</taxon>
        <taxon>Basidiomycota</taxon>
        <taxon>Agaricomycotina</taxon>
        <taxon>Agaricomycetes</taxon>
        <taxon>Agaricomycetidae</taxon>
        <taxon>Agaricales</taxon>
        <taxon>Marasmiineae</taxon>
        <taxon>Omphalotaceae</taxon>
        <taxon>Collybiopsis</taxon>
    </lineage>
</organism>
<dbReference type="InterPro" id="IPR000683">
    <property type="entry name" value="Gfo/Idh/MocA-like_OxRdtase_N"/>
</dbReference>
<dbReference type="GO" id="GO:0006740">
    <property type="term" value="P:NADPH regeneration"/>
    <property type="evidence" value="ECO:0007669"/>
    <property type="project" value="TreeGrafter"/>
</dbReference>
<dbReference type="Proteomes" id="UP000518752">
    <property type="component" value="Unassembled WGS sequence"/>
</dbReference>
<dbReference type="SUPFAM" id="SSF51735">
    <property type="entry name" value="NAD(P)-binding Rossmann-fold domains"/>
    <property type="match status" value="1"/>
</dbReference>
<evidence type="ECO:0000259" key="2">
    <source>
        <dbReference type="Pfam" id="PF01408"/>
    </source>
</evidence>
<reference evidence="4 5" key="1">
    <citation type="journal article" date="2020" name="ISME J.">
        <title>Uncovering the hidden diversity of litter-decomposition mechanisms in mushroom-forming fungi.</title>
        <authorList>
            <person name="Floudas D."/>
            <person name="Bentzer J."/>
            <person name="Ahren D."/>
            <person name="Johansson T."/>
            <person name="Persson P."/>
            <person name="Tunlid A."/>
        </authorList>
    </citation>
    <scope>NUCLEOTIDE SEQUENCE [LARGE SCALE GENOMIC DNA]</scope>
    <source>
        <strain evidence="4 5">CBS 406.79</strain>
    </source>
</reference>